<name>A0A9N9DSG3_9GLOM</name>
<comment type="caution">
    <text evidence="2">The sequence shown here is derived from an EMBL/GenBank/DDBJ whole genome shotgun (WGS) entry which is preliminary data.</text>
</comment>
<accession>A0A9N9DSG3</accession>
<evidence type="ECO:0000313" key="3">
    <source>
        <dbReference type="Proteomes" id="UP000789759"/>
    </source>
</evidence>
<evidence type="ECO:0000256" key="1">
    <source>
        <dbReference type="SAM" id="Phobius"/>
    </source>
</evidence>
<protein>
    <submittedName>
        <fullName evidence="2">3241_t:CDS:1</fullName>
    </submittedName>
</protein>
<organism evidence="2 3">
    <name type="scientific">Cetraspora pellucida</name>
    <dbReference type="NCBI Taxonomy" id="1433469"/>
    <lineage>
        <taxon>Eukaryota</taxon>
        <taxon>Fungi</taxon>
        <taxon>Fungi incertae sedis</taxon>
        <taxon>Mucoromycota</taxon>
        <taxon>Glomeromycotina</taxon>
        <taxon>Glomeromycetes</taxon>
        <taxon>Diversisporales</taxon>
        <taxon>Gigasporaceae</taxon>
        <taxon>Cetraspora</taxon>
    </lineage>
</organism>
<reference evidence="2" key="1">
    <citation type="submission" date="2021-06" db="EMBL/GenBank/DDBJ databases">
        <authorList>
            <person name="Kallberg Y."/>
            <person name="Tangrot J."/>
            <person name="Rosling A."/>
        </authorList>
    </citation>
    <scope>NUCLEOTIDE SEQUENCE</scope>
    <source>
        <strain evidence="2">FL966</strain>
    </source>
</reference>
<sequence>MVKYVNIVLQPDIFVAIVADSALDTTATNFSGPIFSITFIIFLALKFAI</sequence>
<evidence type="ECO:0000313" key="2">
    <source>
        <dbReference type="EMBL" id="CAG8650821.1"/>
    </source>
</evidence>
<feature type="transmembrane region" description="Helical" evidence="1">
    <location>
        <begin position="30"/>
        <end position="48"/>
    </location>
</feature>
<dbReference type="Proteomes" id="UP000789759">
    <property type="component" value="Unassembled WGS sequence"/>
</dbReference>
<keyword evidence="1" id="KW-0472">Membrane</keyword>
<dbReference type="AlphaFoldDB" id="A0A9N9DSG3"/>
<gene>
    <name evidence="2" type="ORF">CPELLU_LOCUS9324</name>
</gene>
<keyword evidence="1" id="KW-1133">Transmembrane helix</keyword>
<proteinExistence type="predicted"/>
<keyword evidence="3" id="KW-1185">Reference proteome</keyword>
<keyword evidence="1" id="KW-0812">Transmembrane</keyword>
<dbReference type="EMBL" id="CAJVQA010007058">
    <property type="protein sequence ID" value="CAG8650821.1"/>
    <property type="molecule type" value="Genomic_DNA"/>
</dbReference>